<gene>
    <name evidence="1" type="ORF">A2519_14660</name>
</gene>
<evidence type="ECO:0008006" key="3">
    <source>
        <dbReference type="Google" id="ProtNLM"/>
    </source>
</evidence>
<dbReference type="Proteomes" id="UP000179243">
    <property type="component" value="Unassembled WGS sequence"/>
</dbReference>
<reference evidence="1 2" key="1">
    <citation type="journal article" date="2016" name="Nat. Commun.">
        <title>Thousands of microbial genomes shed light on interconnected biogeochemical processes in an aquifer system.</title>
        <authorList>
            <person name="Anantharaman K."/>
            <person name="Brown C.T."/>
            <person name="Hug L.A."/>
            <person name="Sharon I."/>
            <person name="Castelle C.J."/>
            <person name="Probst A.J."/>
            <person name="Thomas B.C."/>
            <person name="Singh A."/>
            <person name="Wilkins M.J."/>
            <person name="Karaoz U."/>
            <person name="Brodie E.L."/>
            <person name="Williams K.H."/>
            <person name="Hubbard S.S."/>
            <person name="Banfield J.F."/>
        </authorList>
    </citation>
    <scope>NUCLEOTIDE SEQUENCE [LARGE SCALE GENOMIC DNA]</scope>
</reference>
<comment type="caution">
    <text evidence="1">The sequence shown here is derived from an EMBL/GenBank/DDBJ whole genome shotgun (WGS) entry which is preliminary data.</text>
</comment>
<sequence>MFSNLKINSRLIFSVFFFTYCLLMLGCSGNPAGPDPEEDPPEQKSLPWIDYLKSQIGVLANSMNGEAEACLGKRLLRPITVTGLTRTEYMTNYYERSNSTDARSALERERINRTLVYEGFLMPGDDYFSDRDSVFTNNVSGFYVPGTDSIYIIIADTAISIPSYFRYTLFHEYVHAIQDQYYNLTTIYKKRIQLTDNVVFSDSYYATNYLVEGEAEYAAILQQYKDAVGTYPTSFYSISAYLSDYKGFLDSLVLADHASGVRYISTLPFYWAYAYGPPAFKQMIDNNQWQRADSLFAHPPIKSREILNVDNYLAPSRENYMIEFSSFVDTLFLTRTVFDYDELGQIMTITLLREWGITDYFSLTQNLVSDRLVVAGNAEADTLSLYWYSYWQDSLSAARFAEAYVSIFEQKRNVVVIDSGVCFGLSDEITFHMEQSGNALIIMEGFPSEAGERYLSILKDLSVVAWPAGAAKAGRNMATPATCIDKGQRRGFLPRVPIR</sequence>
<proteinExistence type="predicted"/>
<accession>A0A1F7F297</accession>
<dbReference type="PROSITE" id="PS51257">
    <property type="entry name" value="PROKAR_LIPOPROTEIN"/>
    <property type="match status" value="1"/>
</dbReference>
<organism evidence="1 2">
    <name type="scientific">Candidatus Raymondbacteria bacterium RIFOXYD12_FULL_49_13</name>
    <dbReference type="NCBI Taxonomy" id="1817890"/>
    <lineage>
        <taxon>Bacteria</taxon>
        <taxon>Raymondiibacteriota</taxon>
    </lineage>
</organism>
<dbReference type="EMBL" id="MFYX01000140">
    <property type="protein sequence ID" value="OGK00779.1"/>
    <property type="molecule type" value="Genomic_DNA"/>
</dbReference>
<name>A0A1F7F297_UNCRA</name>
<dbReference type="AlphaFoldDB" id="A0A1F7F297"/>
<protein>
    <recommendedName>
        <fullName evidence="3">Lipoprotein</fullName>
    </recommendedName>
</protein>
<evidence type="ECO:0000313" key="1">
    <source>
        <dbReference type="EMBL" id="OGK00779.1"/>
    </source>
</evidence>
<evidence type="ECO:0000313" key="2">
    <source>
        <dbReference type="Proteomes" id="UP000179243"/>
    </source>
</evidence>